<accession>A0ABR4AUE1</accession>
<protein>
    <submittedName>
        <fullName evidence="2">Uncharacterized protein</fullName>
    </submittedName>
</protein>
<feature type="compositionally biased region" description="Low complexity" evidence="1">
    <location>
        <begin position="53"/>
        <end position="70"/>
    </location>
</feature>
<sequence>MYGCPTLPGVTDVHHACLWPPNTSVISSQEEFFVPFQPNIISGYESRFPQPYQSGYTSSSASCSSTGNQNPMQGYPDLSSEYSYPRNMTQSSNSQFSSDMSLRASFEA</sequence>
<feature type="compositionally biased region" description="Low complexity" evidence="1">
    <location>
        <begin position="91"/>
        <end position="101"/>
    </location>
</feature>
<evidence type="ECO:0000256" key="1">
    <source>
        <dbReference type="SAM" id="MobiDB-lite"/>
    </source>
</evidence>
<dbReference type="EMBL" id="JBHFEH010000071">
    <property type="protein sequence ID" value="KAL2049105.1"/>
    <property type="molecule type" value="Genomic_DNA"/>
</dbReference>
<reference evidence="2 3" key="1">
    <citation type="submission" date="2024-09" db="EMBL/GenBank/DDBJ databases">
        <title>Rethinking Asexuality: The Enigmatic Case of Functional Sexual Genes in Lepraria (Stereocaulaceae).</title>
        <authorList>
            <person name="Doellman M."/>
            <person name="Sun Y."/>
            <person name="Barcenas-Pena A."/>
            <person name="Lumbsch H.T."/>
            <person name="Grewe F."/>
        </authorList>
    </citation>
    <scope>NUCLEOTIDE SEQUENCE [LARGE SCALE GENOMIC DNA]</scope>
    <source>
        <strain evidence="2 3">Grewe 0041</strain>
    </source>
</reference>
<gene>
    <name evidence="2" type="ORF">ABVK25_010617</name>
</gene>
<evidence type="ECO:0000313" key="2">
    <source>
        <dbReference type="EMBL" id="KAL2049105.1"/>
    </source>
</evidence>
<dbReference type="Proteomes" id="UP001590951">
    <property type="component" value="Unassembled WGS sequence"/>
</dbReference>
<evidence type="ECO:0000313" key="3">
    <source>
        <dbReference type="Proteomes" id="UP001590951"/>
    </source>
</evidence>
<keyword evidence="3" id="KW-1185">Reference proteome</keyword>
<comment type="caution">
    <text evidence="2">The sequence shown here is derived from an EMBL/GenBank/DDBJ whole genome shotgun (WGS) entry which is preliminary data.</text>
</comment>
<name>A0ABR4AUE1_9LECA</name>
<feature type="region of interest" description="Disordered" evidence="1">
    <location>
        <begin position="53"/>
        <end position="108"/>
    </location>
</feature>
<proteinExistence type="predicted"/>
<feature type="compositionally biased region" description="Polar residues" evidence="1">
    <location>
        <begin position="80"/>
        <end position="90"/>
    </location>
</feature>
<organism evidence="2 3">
    <name type="scientific">Lepraria finkii</name>
    <dbReference type="NCBI Taxonomy" id="1340010"/>
    <lineage>
        <taxon>Eukaryota</taxon>
        <taxon>Fungi</taxon>
        <taxon>Dikarya</taxon>
        <taxon>Ascomycota</taxon>
        <taxon>Pezizomycotina</taxon>
        <taxon>Lecanoromycetes</taxon>
        <taxon>OSLEUM clade</taxon>
        <taxon>Lecanoromycetidae</taxon>
        <taxon>Lecanorales</taxon>
        <taxon>Lecanorineae</taxon>
        <taxon>Stereocaulaceae</taxon>
        <taxon>Lepraria</taxon>
    </lineage>
</organism>